<dbReference type="Proteomes" id="UP000035526">
    <property type="component" value="Unassembled WGS sequence"/>
</dbReference>
<proteinExistence type="predicted"/>
<evidence type="ECO:0000313" key="1">
    <source>
        <dbReference type="EMBL" id="KLE02925.1"/>
    </source>
</evidence>
<reference evidence="1 2" key="1">
    <citation type="submission" date="2014-01" db="EMBL/GenBank/DDBJ databases">
        <title>Development of a Comparative Genomic Fingerprinting Assay for High Resolution Genotyping of Arcobacter butzleri.</title>
        <authorList>
            <person name="Webb A.L."/>
            <person name="Inglis G.D."/>
            <person name="Kruczkiewicz P."/>
            <person name="Selinger L.B."/>
            <person name="Taboada E.N."/>
        </authorList>
    </citation>
    <scope>NUCLEOTIDE SEQUENCE [LARGE SCALE GENOMIC DNA]</scope>
    <source>
        <strain evidence="1 2">L351</strain>
    </source>
</reference>
<dbReference type="AlphaFoldDB" id="A0A837J957"/>
<gene>
    <name evidence="1" type="ORF">AF76_00225</name>
</gene>
<name>A0A837J957_9BACT</name>
<dbReference type="RefSeq" id="WP_046990944.1">
    <property type="nucleotide sequence ID" value="NZ_JAIS01000008.1"/>
</dbReference>
<sequence length="71" mass="8284">MTTKTKLKEFMDNELPIANITTALKAKKDEITELHQSGYAIHQIVKYLRITYKLATSRQTLSKFIKEEIKK</sequence>
<comment type="caution">
    <text evidence="1">The sequence shown here is derived from an EMBL/GenBank/DDBJ whole genome shotgun (WGS) entry which is preliminary data.</text>
</comment>
<protein>
    <submittedName>
        <fullName evidence="1">Uncharacterized protein</fullName>
    </submittedName>
</protein>
<evidence type="ECO:0000313" key="2">
    <source>
        <dbReference type="Proteomes" id="UP000035526"/>
    </source>
</evidence>
<accession>A0A837J957</accession>
<dbReference type="EMBL" id="JAIS01000008">
    <property type="protein sequence ID" value="KLE02925.1"/>
    <property type="molecule type" value="Genomic_DNA"/>
</dbReference>
<organism evidence="1 2">
    <name type="scientific">Aliarcobacter butzleri L351</name>
    <dbReference type="NCBI Taxonomy" id="1447259"/>
    <lineage>
        <taxon>Bacteria</taxon>
        <taxon>Pseudomonadati</taxon>
        <taxon>Campylobacterota</taxon>
        <taxon>Epsilonproteobacteria</taxon>
        <taxon>Campylobacterales</taxon>
        <taxon>Arcobacteraceae</taxon>
        <taxon>Aliarcobacter</taxon>
    </lineage>
</organism>